<dbReference type="Pfam" id="PF02566">
    <property type="entry name" value="OsmC"/>
    <property type="match status" value="1"/>
</dbReference>
<accession>A0ABS7H7J9</accession>
<dbReference type="InterPro" id="IPR036102">
    <property type="entry name" value="OsmC/Ohrsf"/>
</dbReference>
<dbReference type="InterPro" id="IPR029058">
    <property type="entry name" value="AB_hydrolase_fold"/>
</dbReference>
<sequence length="429" mass="46095">MPFNTQRLQFPGHSGAILAARLDLPNGPLRAYAIFAHCFTCSKDLASARRVAAELAREGIAVLRFDFTGLGSSEGEFASTNFSSNVADLLSAADYLRQHYEAPSLLIGHSLGGAAVLAVAGHIPEVRAVATIGAPADVGHVLKNFATSLEEIETRGEADVDLAGRTFLIKKQFVEDARGQRIKDAVVSLKKPLLVLHAPLDQTVGIENATEIFLAAKHPKSFVSLDKADHLLTDPEDAAFAGRIISGWLTRYLAADTPQGTQPIEHVRVMETGEGKFQNAVQAGSHRLFADEPETAGGLDSGPSPYDFLSIALGACTSMTLRLYAERKGLALGRIGVDVSHAKIHAKDCEECTEAERSGSARIDHFERVISVDGEVSEELRGKIVEIAGKCPVHRTLEAVAKIKTVMKVNSRPKPVIRSADPEFPVLPE</sequence>
<dbReference type="Gene3D" id="3.30.300.20">
    <property type="match status" value="1"/>
</dbReference>
<gene>
    <name evidence="2" type="ORF">JNB71_07085</name>
</gene>
<evidence type="ECO:0000259" key="1">
    <source>
        <dbReference type="Pfam" id="PF12146"/>
    </source>
</evidence>
<proteinExistence type="predicted"/>
<feature type="domain" description="Serine aminopeptidase S33" evidence="1">
    <location>
        <begin position="49"/>
        <end position="139"/>
    </location>
</feature>
<dbReference type="PANTHER" id="PTHR39624">
    <property type="entry name" value="PROTEIN INVOLVED IN RIMO-MEDIATED BETA-METHYLTHIOLATION OF RIBOSOMAL PROTEIN S12 YCAO"/>
    <property type="match status" value="1"/>
</dbReference>
<protein>
    <submittedName>
        <fullName evidence="2">OsmC family protein</fullName>
    </submittedName>
</protein>
<organism evidence="2 3">
    <name type="scientific">Rhizobium herbae</name>
    <dbReference type="NCBI Taxonomy" id="508661"/>
    <lineage>
        <taxon>Bacteria</taxon>
        <taxon>Pseudomonadati</taxon>
        <taxon>Pseudomonadota</taxon>
        <taxon>Alphaproteobacteria</taxon>
        <taxon>Hyphomicrobiales</taxon>
        <taxon>Rhizobiaceae</taxon>
        <taxon>Rhizobium/Agrobacterium group</taxon>
        <taxon>Rhizobium</taxon>
    </lineage>
</organism>
<dbReference type="EMBL" id="JAEUAO010000001">
    <property type="protein sequence ID" value="MBW9063078.1"/>
    <property type="molecule type" value="Genomic_DNA"/>
</dbReference>
<reference evidence="2 3" key="1">
    <citation type="journal article" date="2021" name="MBio">
        <title>Poor Competitiveness of Bradyrhizobium in Pigeon Pea Root Colonization in Indian Soils.</title>
        <authorList>
            <person name="Chalasani D."/>
            <person name="Basu A."/>
            <person name="Pullabhotla S.V.S.R.N."/>
            <person name="Jorrin B."/>
            <person name="Neal A.L."/>
            <person name="Poole P.S."/>
            <person name="Podile A.R."/>
            <person name="Tkacz A."/>
        </authorList>
    </citation>
    <scope>NUCLEOTIDE SEQUENCE [LARGE SCALE GENOMIC DNA]</scope>
    <source>
        <strain evidence="2 3">HU44</strain>
    </source>
</reference>
<dbReference type="RefSeq" id="WP_220371072.1">
    <property type="nucleotide sequence ID" value="NZ_JAEUAO010000001.1"/>
</dbReference>
<dbReference type="InterPro" id="IPR022742">
    <property type="entry name" value="Hydrolase_4"/>
</dbReference>
<dbReference type="SUPFAM" id="SSF53474">
    <property type="entry name" value="alpha/beta-Hydrolases"/>
    <property type="match status" value="1"/>
</dbReference>
<dbReference type="Gene3D" id="3.40.50.1820">
    <property type="entry name" value="alpha/beta hydrolase"/>
    <property type="match status" value="1"/>
</dbReference>
<evidence type="ECO:0000313" key="3">
    <source>
        <dbReference type="Proteomes" id="UP000757604"/>
    </source>
</evidence>
<comment type="caution">
    <text evidence="2">The sequence shown here is derived from an EMBL/GenBank/DDBJ whole genome shotgun (WGS) entry which is preliminary data.</text>
</comment>
<dbReference type="Proteomes" id="UP000757604">
    <property type="component" value="Unassembled WGS sequence"/>
</dbReference>
<dbReference type="PANTHER" id="PTHR39624:SF2">
    <property type="entry name" value="OSMC-LIKE PROTEIN"/>
    <property type="match status" value="1"/>
</dbReference>
<name>A0ABS7H7J9_9HYPH</name>
<evidence type="ECO:0000313" key="2">
    <source>
        <dbReference type="EMBL" id="MBW9063078.1"/>
    </source>
</evidence>
<keyword evidence="3" id="KW-1185">Reference proteome</keyword>
<dbReference type="InterPro" id="IPR003718">
    <property type="entry name" value="OsmC/Ohr_fam"/>
</dbReference>
<dbReference type="Pfam" id="PF12146">
    <property type="entry name" value="Hydrolase_4"/>
    <property type="match status" value="1"/>
</dbReference>
<dbReference type="SUPFAM" id="SSF82784">
    <property type="entry name" value="OsmC-like"/>
    <property type="match status" value="1"/>
</dbReference>
<dbReference type="InterPro" id="IPR015946">
    <property type="entry name" value="KH_dom-like_a/b"/>
</dbReference>